<feature type="region of interest" description="Disordered" evidence="1">
    <location>
        <begin position="310"/>
        <end position="352"/>
    </location>
</feature>
<organism evidence="2 3">
    <name type="scientific">Tigriopus californicus</name>
    <name type="common">Marine copepod</name>
    <dbReference type="NCBI Taxonomy" id="6832"/>
    <lineage>
        <taxon>Eukaryota</taxon>
        <taxon>Metazoa</taxon>
        <taxon>Ecdysozoa</taxon>
        <taxon>Arthropoda</taxon>
        <taxon>Crustacea</taxon>
        <taxon>Multicrustacea</taxon>
        <taxon>Hexanauplia</taxon>
        <taxon>Copepoda</taxon>
        <taxon>Harpacticoida</taxon>
        <taxon>Harpacticidae</taxon>
        <taxon>Tigriopus</taxon>
    </lineage>
</organism>
<evidence type="ECO:0000256" key="1">
    <source>
        <dbReference type="SAM" id="MobiDB-lite"/>
    </source>
</evidence>
<name>A0A553PD59_TIGCA</name>
<feature type="compositionally biased region" description="Basic residues" evidence="1">
    <location>
        <begin position="310"/>
        <end position="321"/>
    </location>
</feature>
<keyword evidence="3" id="KW-1185">Reference proteome</keyword>
<accession>A0A553PD59</accession>
<feature type="compositionally biased region" description="Basic and acidic residues" evidence="1">
    <location>
        <begin position="337"/>
        <end position="352"/>
    </location>
</feature>
<dbReference type="Proteomes" id="UP000318571">
    <property type="component" value="Chromosome 2"/>
</dbReference>
<protein>
    <submittedName>
        <fullName evidence="2">Uncharacterized protein</fullName>
    </submittedName>
</protein>
<gene>
    <name evidence="2" type="ORF">TCAL_07504</name>
</gene>
<evidence type="ECO:0000313" key="3">
    <source>
        <dbReference type="Proteomes" id="UP000318571"/>
    </source>
</evidence>
<reference evidence="2 3" key="1">
    <citation type="journal article" date="2018" name="Nat. Ecol. Evol.">
        <title>Genomic signatures of mitonuclear coevolution across populations of Tigriopus californicus.</title>
        <authorList>
            <person name="Barreto F.S."/>
            <person name="Watson E.T."/>
            <person name="Lima T.G."/>
            <person name="Willett C.S."/>
            <person name="Edmands S."/>
            <person name="Li W."/>
            <person name="Burton R.S."/>
        </authorList>
    </citation>
    <scope>NUCLEOTIDE SEQUENCE [LARGE SCALE GENOMIC DNA]</scope>
    <source>
        <strain evidence="2 3">San Diego</strain>
    </source>
</reference>
<comment type="caution">
    <text evidence="2">The sequence shown here is derived from an EMBL/GenBank/DDBJ whole genome shotgun (WGS) entry which is preliminary data.</text>
</comment>
<sequence>MATNGRKQSSPGIDEIRQLFLAVKHSEKDIDAVEKRLQNSQIRNIKTKSYKFREEEVSKSHFIDKLNEFIRDELITSANKATVLAMGESERTMEEVLPREDRFGYLAAVDIKGRMDYVLIVVESTYDVKPTLCSCCLPSRQRKQSSPGIDEIRQLFLAVKHSEKDIDAVEKRLQNSQIRNIKTKSYKFREEEVSKSHFIDKLNEFIRDELITSANKATVLAMGESERTMEEVLPREDRFGYLAAVDIKGRMDYVLIVVESTYDVKPTLCSCCLPSRQRQIKKDYENAIMINHMRNKIFEELKIEGLTTRGQHHKKDRFRTRTSKDETANALIEEETRDQNRNTKKQEQTEEL</sequence>
<dbReference type="AlphaFoldDB" id="A0A553PD59"/>
<proteinExistence type="predicted"/>
<evidence type="ECO:0000313" key="2">
    <source>
        <dbReference type="EMBL" id="TRY75610.1"/>
    </source>
</evidence>
<dbReference type="EMBL" id="VCGU01000005">
    <property type="protein sequence ID" value="TRY75610.1"/>
    <property type="molecule type" value="Genomic_DNA"/>
</dbReference>